<proteinExistence type="predicted"/>
<feature type="domain" description="IRF tryptophan pentad repeat" evidence="1">
    <location>
        <begin position="6"/>
        <end position="110"/>
    </location>
</feature>
<dbReference type="SMART" id="SM01243">
    <property type="entry name" value="IRF-3"/>
    <property type="match status" value="1"/>
</dbReference>
<evidence type="ECO:0000259" key="1">
    <source>
        <dbReference type="PROSITE" id="PS51507"/>
    </source>
</evidence>
<protein>
    <recommendedName>
        <fullName evidence="1">IRF tryptophan pentad repeat domain-containing protein</fullName>
    </recommendedName>
</protein>
<dbReference type="EnsemblMetazoa" id="BGLB032638-RA">
    <property type="protein sequence ID" value="BGLB032638-PA"/>
    <property type="gene ID" value="BGLB032638"/>
</dbReference>
<accession>A0A2C9LMG6</accession>
<dbReference type="InterPro" id="IPR036388">
    <property type="entry name" value="WH-like_DNA-bd_sf"/>
</dbReference>
<dbReference type="PANTHER" id="PTHR11949">
    <property type="entry name" value="INTERFERON REGULATORY FACTOR"/>
    <property type="match status" value="1"/>
</dbReference>
<dbReference type="VEuPathDB" id="VectorBase:BGLAX_026558"/>
<dbReference type="STRING" id="6526.A0A2C9LMG6"/>
<dbReference type="InterPro" id="IPR019471">
    <property type="entry name" value="Interferon_reg_factor-3"/>
</dbReference>
<dbReference type="GO" id="GO:0005634">
    <property type="term" value="C:nucleus"/>
    <property type="evidence" value="ECO:0007669"/>
    <property type="project" value="TreeGrafter"/>
</dbReference>
<dbReference type="PROSITE" id="PS51507">
    <property type="entry name" value="IRF_2"/>
    <property type="match status" value="1"/>
</dbReference>
<organism evidence="2 3">
    <name type="scientific">Biomphalaria glabrata</name>
    <name type="common">Bloodfluke planorb</name>
    <name type="synonym">Freshwater snail</name>
    <dbReference type="NCBI Taxonomy" id="6526"/>
    <lineage>
        <taxon>Eukaryota</taxon>
        <taxon>Metazoa</taxon>
        <taxon>Spiralia</taxon>
        <taxon>Lophotrochozoa</taxon>
        <taxon>Mollusca</taxon>
        <taxon>Gastropoda</taxon>
        <taxon>Heterobranchia</taxon>
        <taxon>Euthyneura</taxon>
        <taxon>Panpulmonata</taxon>
        <taxon>Hygrophila</taxon>
        <taxon>Lymnaeoidea</taxon>
        <taxon>Planorbidae</taxon>
        <taxon>Biomphalaria</taxon>
    </lineage>
</organism>
<dbReference type="EnsemblMetazoa" id="BGLB032638-RB">
    <property type="protein sequence ID" value="BGLB032638-PB"/>
    <property type="gene ID" value="BGLB032638"/>
</dbReference>
<dbReference type="KEGG" id="bgt:106057527"/>
<dbReference type="PANTHER" id="PTHR11949:SF53">
    <property type="entry name" value="IRF TRYPTOPHAN PENTAD REPEAT DOMAIN-CONTAINING PROTEIN"/>
    <property type="match status" value="1"/>
</dbReference>
<evidence type="ECO:0000313" key="3">
    <source>
        <dbReference type="Proteomes" id="UP000076420"/>
    </source>
</evidence>
<evidence type="ECO:0000313" key="2">
    <source>
        <dbReference type="EnsemblMetazoa" id="BGLB032638-PA"/>
    </source>
</evidence>
<name>A0A2C9LMG6_BIOGL</name>
<dbReference type="InterPro" id="IPR017855">
    <property type="entry name" value="SMAD-like_dom_sf"/>
</dbReference>
<dbReference type="RefSeq" id="XP_013070216.2">
    <property type="nucleotide sequence ID" value="XM_013214762.2"/>
</dbReference>
<dbReference type="SMART" id="SM00348">
    <property type="entry name" value="IRF"/>
    <property type="match status" value="1"/>
</dbReference>
<dbReference type="InterPro" id="IPR036390">
    <property type="entry name" value="WH_DNA-bd_sf"/>
</dbReference>
<dbReference type="OrthoDB" id="6538197at2759"/>
<gene>
    <name evidence="2" type="primary">106057527</name>
</gene>
<dbReference type="Gene3D" id="1.10.10.10">
    <property type="entry name" value="Winged helix-like DNA-binding domain superfamily/Winged helix DNA-binding domain"/>
    <property type="match status" value="1"/>
</dbReference>
<sequence>MGEDANLNLSAWFRKLLQDRKFESLTWINESEQVFKVPWSNQKKRQWLPCGDDSKLLIEWAQHKYGYRQGQEEQLPKWKTNLRCAINKCPDIERIKDKDTDSYMTCQFKLHHPVRTDSTLSSCSGTSLSDMDYACASSVSSSAMSEVDYFHSGSNNVPTVVLDTEMSSLSNDSYSEAELVGNTEFFSNTQEPLLDNNSDFNTCKLQVNNENCFNTYEPLSREITTNNSTYFHAESNVNVPSVDPINRCQAAIENNQLENMAQILPVEQEDEKQIMIIEALYDIPQRPVMSLSIEAQYPHLKIFSELVTDTRLQSKMYHPGEFLISLPSLEAVADLSNSNRDKISEVLKNFTRGVNVHYVDHNILVERKSKVKIFATDEKKWCNEIKRKQNSSDPDIIVKVFDYLNFLEELEQHFKDRSIPCPKDYVLLTIGHHCRLDQPSPLSTVLVVIKIRHVKAANDLKRLSIGSDIPPDPMISGGDSLDRQLELLKLEM</sequence>
<dbReference type="RefSeq" id="XP_013070215.2">
    <property type="nucleotide sequence ID" value="XM_013214761.2"/>
</dbReference>
<dbReference type="GO" id="GO:0045893">
    <property type="term" value="P:positive regulation of DNA-templated transcription"/>
    <property type="evidence" value="ECO:0007669"/>
    <property type="project" value="UniProtKB-ARBA"/>
</dbReference>
<dbReference type="GO" id="GO:0002376">
    <property type="term" value="P:immune system process"/>
    <property type="evidence" value="ECO:0007669"/>
    <property type="project" value="TreeGrafter"/>
</dbReference>
<dbReference type="PRINTS" id="PR00267">
    <property type="entry name" value="INTFRNREGFCT"/>
</dbReference>
<dbReference type="SUPFAM" id="SSF46785">
    <property type="entry name" value="Winged helix' DNA-binding domain"/>
    <property type="match status" value="1"/>
</dbReference>
<dbReference type="InterPro" id="IPR001346">
    <property type="entry name" value="Interferon_reg_fact_DNA-bd_dom"/>
</dbReference>
<dbReference type="GO" id="GO:0000978">
    <property type="term" value="F:RNA polymerase II cis-regulatory region sequence-specific DNA binding"/>
    <property type="evidence" value="ECO:0007669"/>
    <property type="project" value="TreeGrafter"/>
</dbReference>
<dbReference type="SUPFAM" id="SSF49879">
    <property type="entry name" value="SMAD/FHA domain"/>
    <property type="match status" value="1"/>
</dbReference>
<dbReference type="Gene3D" id="2.60.200.10">
    <property type="match status" value="1"/>
</dbReference>
<dbReference type="Pfam" id="PF10401">
    <property type="entry name" value="IRF-3"/>
    <property type="match status" value="1"/>
</dbReference>
<dbReference type="Pfam" id="PF00605">
    <property type="entry name" value="IRF"/>
    <property type="match status" value="1"/>
</dbReference>
<dbReference type="AlphaFoldDB" id="A0A2C9LMG6"/>
<reference evidence="2" key="1">
    <citation type="submission" date="2020-05" db="UniProtKB">
        <authorList>
            <consortium name="EnsemblMetazoa"/>
        </authorList>
    </citation>
    <scope>IDENTIFICATION</scope>
    <source>
        <strain evidence="2">BB02</strain>
    </source>
</reference>
<dbReference type="VEuPathDB" id="VectorBase:BGLB032638"/>
<dbReference type="GO" id="GO:0000981">
    <property type="term" value="F:DNA-binding transcription factor activity, RNA polymerase II-specific"/>
    <property type="evidence" value="ECO:0007669"/>
    <property type="project" value="TreeGrafter"/>
</dbReference>
<dbReference type="InterPro" id="IPR008984">
    <property type="entry name" value="SMAD_FHA_dom_sf"/>
</dbReference>
<dbReference type="Proteomes" id="UP000076420">
    <property type="component" value="Unassembled WGS sequence"/>
</dbReference>